<name>A0A066UNH0_9VIBR</name>
<keyword evidence="2" id="KW-1185">Reference proteome</keyword>
<proteinExistence type="predicted"/>
<organism evidence="1 2">
    <name type="scientific">Vibrio fortis</name>
    <dbReference type="NCBI Taxonomy" id="212667"/>
    <lineage>
        <taxon>Bacteria</taxon>
        <taxon>Pseudomonadati</taxon>
        <taxon>Pseudomonadota</taxon>
        <taxon>Gammaproteobacteria</taxon>
        <taxon>Vibrionales</taxon>
        <taxon>Vibrionaceae</taxon>
        <taxon>Vibrio</taxon>
    </lineage>
</organism>
<dbReference type="AlphaFoldDB" id="A0A066UNH0"/>
<dbReference type="Proteomes" id="UP000027219">
    <property type="component" value="Unassembled WGS sequence"/>
</dbReference>
<protein>
    <submittedName>
        <fullName evidence="1">Uncharacterized protein</fullName>
    </submittedName>
</protein>
<comment type="caution">
    <text evidence="1">The sequence shown here is derived from an EMBL/GenBank/DDBJ whole genome shotgun (WGS) entry which is preliminary data.</text>
</comment>
<accession>A0A066UNH0</accession>
<sequence>MHYQFFYNWIIKMLRDTLLTTILLVFPTLSMALTNPTNIITYKIYEGDKLLVTPRIMLLTGEVIFISNSGLKIVEVGTKLPEKKGDNKSYYLSSTLTVDGIKVASIEKNISVNSTFTFEDYQYKMVVEFKQIK</sequence>
<evidence type="ECO:0000313" key="2">
    <source>
        <dbReference type="Proteomes" id="UP000027219"/>
    </source>
</evidence>
<dbReference type="EMBL" id="JFFR01000013">
    <property type="protein sequence ID" value="KDN28996.1"/>
    <property type="molecule type" value="Genomic_DNA"/>
</dbReference>
<gene>
    <name evidence="1" type="ORF">VFDL14_22910</name>
</gene>
<evidence type="ECO:0000313" key="1">
    <source>
        <dbReference type="EMBL" id="KDN28996.1"/>
    </source>
</evidence>
<reference evidence="1 2" key="1">
    <citation type="submission" date="2014-02" db="EMBL/GenBank/DDBJ databases">
        <title>Vibrio fortis Dalian14 Genome Sequencing.</title>
        <authorList>
            <person name="Wang Y."/>
            <person name="Song L."/>
            <person name="Liu G."/>
            <person name="Ding J."/>
        </authorList>
    </citation>
    <scope>NUCLEOTIDE SEQUENCE [LARGE SCALE GENOMIC DNA]</scope>
    <source>
        <strain evidence="1 2">Dalian14</strain>
    </source>
</reference>